<dbReference type="RefSeq" id="WP_125976075.1">
    <property type="nucleotide sequence ID" value="NZ_CP034433.1"/>
</dbReference>
<sequence length="80" mass="9163">MPERAGDLLHLSFDPIKPMRMLLKWSAVLARCAISVQFPAYELIGKCSGDLMRIKGEPAFAIRDKKVKLICYWPKISREN</sequence>
<protein>
    <submittedName>
        <fullName evidence="1">Uncharacterized protein</fullName>
    </submittedName>
</protein>
<dbReference type="OrthoDB" id="7055653at2"/>
<dbReference type="AlphaFoldDB" id="A0A3S8ZWS1"/>
<dbReference type="EMBL" id="CP034433">
    <property type="protein sequence ID" value="AZN37967.1"/>
    <property type="molecule type" value="Genomic_DNA"/>
</dbReference>
<evidence type="ECO:0000313" key="1">
    <source>
        <dbReference type="EMBL" id="AZN37967.1"/>
    </source>
</evidence>
<proteinExistence type="predicted"/>
<name>A0A3S8ZWS1_9NEIS</name>
<reference evidence="1 2" key="1">
    <citation type="submission" date="2018-12" db="EMBL/GenBank/DDBJ databases">
        <title>Complete genome sequence of Iodobacter sp. H11R3.</title>
        <authorList>
            <person name="Bae J.-W."/>
        </authorList>
    </citation>
    <scope>NUCLEOTIDE SEQUENCE [LARGE SCALE GENOMIC DNA]</scope>
    <source>
        <strain evidence="1 2">H11R3</strain>
    </source>
</reference>
<evidence type="ECO:0000313" key="2">
    <source>
        <dbReference type="Proteomes" id="UP000282438"/>
    </source>
</evidence>
<keyword evidence="2" id="KW-1185">Reference proteome</keyword>
<organism evidence="1 2">
    <name type="scientific">Iodobacter ciconiae</name>
    <dbReference type="NCBI Taxonomy" id="2496266"/>
    <lineage>
        <taxon>Bacteria</taxon>
        <taxon>Pseudomonadati</taxon>
        <taxon>Pseudomonadota</taxon>
        <taxon>Betaproteobacteria</taxon>
        <taxon>Neisseriales</taxon>
        <taxon>Chitinibacteraceae</taxon>
        <taxon>Iodobacter</taxon>
    </lineage>
</organism>
<gene>
    <name evidence="1" type="ORF">EJO50_16725</name>
</gene>
<dbReference type="KEGG" id="iod:EJO50_16725"/>
<dbReference type="Proteomes" id="UP000282438">
    <property type="component" value="Chromosome"/>
</dbReference>
<accession>A0A3S8ZWS1</accession>